<organism evidence="2 3">
    <name type="scientific">Ohtaekwangia kribbensis</name>
    <dbReference type="NCBI Taxonomy" id="688913"/>
    <lineage>
        <taxon>Bacteria</taxon>
        <taxon>Pseudomonadati</taxon>
        <taxon>Bacteroidota</taxon>
        <taxon>Cytophagia</taxon>
        <taxon>Cytophagales</taxon>
        <taxon>Fulvivirgaceae</taxon>
        <taxon>Ohtaekwangia</taxon>
    </lineage>
</organism>
<sequence length="632" mass="64218">MRIEYRIFLLIFCLAYFTGTRVSAQVNAYAKVTAISGKVLTLSNVTETFHTFEDGNRIIIMQMQDDVIGDVTNASTFGSLGSIKSAGIYEVATIASHTESSGLPSTITLNATLSNTFNIGTNSSVQIISFRLYGNPDYTTTANMTAMDWNGNVGGVLAMEVSGTLTLAHNLTANEAGFIGGTRSGIGNSVICDASTWITSNNAASGRKGESIYKITSTGYIYGRAKDLNGGGGGNLHNAGGGGGGNYTTGGDGGPGYLCESTPVGGQGGISLSTSISASRVFMGGGGGGGQQNNSTATAGADGGGIILINAKQITTTGACGTVTISANGGGGTAANTSGNDGAGGGGAGGSIVLAVKTFNIASGCTLTVAANGGSGGTVNDSRSHGGGGGGGQGVVIYSSAQPTTNITTTTASGTGGCNENTCTTRASTASGTANSGIIGSAGNTPLPVSLLYFKGLNNEQTHAIELHWATATEINNDYFTLERSANGEEFITIGTVKGSGTSQLTNKYQFTDDGAKAGVYYYRLSQTDLDGTTVRFKVIRIEFDGPAEPFASVYPNPVNQDDDVTVDLIDVPDGAYTITILDPQGIQVAQTKLQVSQSGSATLRLSALLSGVYIVRITSAAWSANRKLVIH</sequence>
<dbReference type="Gene3D" id="2.60.40.10">
    <property type="entry name" value="Immunoglobulins"/>
    <property type="match status" value="1"/>
</dbReference>
<comment type="caution">
    <text evidence="2">The sequence shown here is derived from an EMBL/GenBank/DDBJ whole genome shotgun (WGS) entry which is preliminary data.</text>
</comment>
<name>A0ABW3JYV3_9BACT</name>
<proteinExistence type="predicted"/>
<reference evidence="3" key="1">
    <citation type="journal article" date="2019" name="Int. J. Syst. Evol. Microbiol.">
        <title>The Global Catalogue of Microorganisms (GCM) 10K type strain sequencing project: providing services to taxonomists for standard genome sequencing and annotation.</title>
        <authorList>
            <consortium name="The Broad Institute Genomics Platform"/>
            <consortium name="The Broad Institute Genome Sequencing Center for Infectious Disease"/>
            <person name="Wu L."/>
            <person name="Ma J."/>
        </authorList>
    </citation>
    <scope>NUCLEOTIDE SEQUENCE [LARGE SCALE GENOMIC DNA]</scope>
    <source>
        <strain evidence="3">CCUG 58938</strain>
    </source>
</reference>
<evidence type="ECO:0000259" key="1">
    <source>
        <dbReference type="Pfam" id="PF18962"/>
    </source>
</evidence>
<evidence type="ECO:0000313" key="2">
    <source>
        <dbReference type="EMBL" id="MFD0999168.1"/>
    </source>
</evidence>
<dbReference type="InterPro" id="IPR026444">
    <property type="entry name" value="Secre_tail"/>
</dbReference>
<protein>
    <submittedName>
        <fullName evidence="2">T9SS type A sorting domain-containing protein</fullName>
    </submittedName>
</protein>
<keyword evidence="3" id="KW-1185">Reference proteome</keyword>
<feature type="domain" description="Secretion system C-terminal sorting" evidence="1">
    <location>
        <begin position="554"/>
        <end position="631"/>
    </location>
</feature>
<dbReference type="Pfam" id="PF18962">
    <property type="entry name" value="Por_Secre_tail"/>
    <property type="match status" value="1"/>
</dbReference>
<gene>
    <name evidence="2" type="ORF">ACFQ21_07610</name>
</gene>
<accession>A0ABW3JYV3</accession>
<dbReference type="RefSeq" id="WP_377577134.1">
    <property type="nucleotide sequence ID" value="NZ_JBHTKA010000001.1"/>
</dbReference>
<dbReference type="NCBIfam" id="TIGR04183">
    <property type="entry name" value="Por_Secre_tail"/>
    <property type="match status" value="1"/>
</dbReference>
<dbReference type="EMBL" id="JBHTKA010000001">
    <property type="protein sequence ID" value="MFD0999168.1"/>
    <property type="molecule type" value="Genomic_DNA"/>
</dbReference>
<evidence type="ECO:0000313" key="3">
    <source>
        <dbReference type="Proteomes" id="UP001597112"/>
    </source>
</evidence>
<dbReference type="Proteomes" id="UP001597112">
    <property type="component" value="Unassembled WGS sequence"/>
</dbReference>
<dbReference type="InterPro" id="IPR013783">
    <property type="entry name" value="Ig-like_fold"/>
</dbReference>